<dbReference type="EMBL" id="BPLQ01010011">
    <property type="protein sequence ID" value="GIY47776.1"/>
    <property type="molecule type" value="Genomic_DNA"/>
</dbReference>
<gene>
    <name evidence="2" type="ORF">CDAR_77261</name>
</gene>
<feature type="transmembrane region" description="Helical" evidence="1">
    <location>
        <begin position="46"/>
        <end position="63"/>
    </location>
</feature>
<evidence type="ECO:0000313" key="3">
    <source>
        <dbReference type="Proteomes" id="UP001054837"/>
    </source>
</evidence>
<accession>A0AAV4TRX5</accession>
<proteinExistence type="predicted"/>
<keyword evidence="1" id="KW-0812">Transmembrane</keyword>
<evidence type="ECO:0000256" key="1">
    <source>
        <dbReference type="SAM" id="Phobius"/>
    </source>
</evidence>
<sequence>MASDPAGLLVNWGCFPSPGNNRRKDDPLLRGFPCFTHVLASLRKSATGFFLILTVFLLFYTGTPPGHTP</sequence>
<reference evidence="2 3" key="1">
    <citation type="submission" date="2021-06" db="EMBL/GenBank/DDBJ databases">
        <title>Caerostris darwini draft genome.</title>
        <authorList>
            <person name="Kono N."/>
            <person name="Arakawa K."/>
        </authorList>
    </citation>
    <scope>NUCLEOTIDE SEQUENCE [LARGE SCALE GENOMIC DNA]</scope>
</reference>
<keyword evidence="1" id="KW-1133">Transmembrane helix</keyword>
<dbReference type="AlphaFoldDB" id="A0AAV4TRX5"/>
<evidence type="ECO:0000313" key="2">
    <source>
        <dbReference type="EMBL" id="GIY47776.1"/>
    </source>
</evidence>
<protein>
    <submittedName>
        <fullName evidence="2">Uncharacterized protein</fullName>
    </submittedName>
</protein>
<keyword evidence="1" id="KW-0472">Membrane</keyword>
<comment type="caution">
    <text evidence="2">The sequence shown here is derived from an EMBL/GenBank/DDBJ whole genome shotgun (WGS) entry which is preliminary data.</text>
</comment>
<dbReference type="Proteomes" id="UP001054837">
    <property type="component" value="Unassembled WGS sequence"/>
</dbReference>
<keyword evidence="3" id="KW-1185">Reference proteome</keyword>
<name>A0AAV4TRX5_9ARAC</name>
<organism evidence="2 3">
    <name type="scientific">Caerostris darwini</name>
    <dbReference type="NCBI Taxonomy" id="1538125"/>
    <lineage>
        <taxon>Eukaryota</taxon>
        <taxon>Metazoa</taxon>
        <taxon>Ecdysozoa</taxon>
        <taxon>Arthropoda</taxon>
        <taxon>Chelicerata</taxon>
        <taxon>Arachnida</taxon>
        <taxon>Araneae</taxon>
        <taxon>Araneomorphae</taxon>
        <taxon>Entelegynae</taxon>
        <taxon>Araneoidea</taxon>
        <taxon>Araneidae</taxon>
        <taxon>Caerostris</taxon>
    </lineage>
</organism>